<reference evidence="3" key="2">
    <citation type="journal article" date="2019" name="IMA Fungus">
        <title>Genome sequencing and comparison of five Tilletia species to identify candidate genes for the detection of regulated species infecting wheat.</title>
        <authorList>
            <person name="Nguyen H.D.T."/>
            <person name="Sultana T."/>
            <person name="Kesanakurti P."/>
            <person name="Hambleton S."/>
        </authorList>
    </citation>
    <scope>NUCLEOTIDE SEQUENCE</scope>
    <source>
        <strain evidence="3">DAOMC 236416</strain>
    </source>
</reference>
<keyword evidence="2" id="KW-0732">Signal</keyword>
<reference evidence="3" key="1">
    <citation type="submission" date="2016-04" db="EMBL/GenBank/DDBJ databases">
        <authorList>
            <person name="Nguyen H.D."/>
            <person name="Samba Siva P."/>
            <person name="Cullis J."/>
            <person name="Levesque C.A."/>
            <person name="Hambleton S."/>
        </authorList>
    </citation>
    <scope>NUCLEOTIDE SEQUENCE</scope>
    <source>
        <strain evidence="3">DAOMC 236416</strain>
    </source>
</reference>
<evidence type="ECO:0000313" key="3">
    <source>
        <dbReference type="EMBL" id="KAE8239966.1"/>
    </source>
</evidence>
<dbReference type="Proteomes" id="UP000077521">
    <property type="component" value="Unassembled WGS sequence"/>
</dbReference>
<feature type="compositionally biased region" description="Basic and acidic residues" evidence="1">
    <location>
        <begin position="112"/>
        <end position="136"/>
    </location>
</feature>
<evidence type="ECO:0008006" key="5">
    <source>
        <dbReference type="Google" id="ProtNLM"/>
    </source>
</evidence>
<proteinExistence type="predicted"/>
<gene>
    <name evidence="3" type="ORF">A4X13_0g7995</name>
</gene>
<protein>
    <recommendedName>
        <fullName evidence="5">Hydrophobin</fullName>
    </recommendedName>
</protein>
<dbReference type="EMBL" id="LWDF02001186">
    <property type="protein sequence ID" value="KAE8239966.1"/>
    <property type="molecule type" value="Genomic_DNA"/>
</dbReference>
<feature type="signal peptide" evidence="2">
    <location>
        <begin position="1"/>
        <end position="19"/>
    </location>
</feature>
<dbReference type="AlphaFoldDB" id="A0A177T7U6"/>
<feature type="chain" id="PRO_5043512034" description="Hydrophobin" evidence="2">
    <location>
        <begin position="20"/>
        <end position="202"/>
    </location>
</feature>
<sequence length="202" mass="22038">MKLTFAITAFLLSVNSALAAATTSYSAMVCTSFAEVGLTNLSSFGCSDRVPVIPTRLEGKEKVCKALHRGGLLNLDHIGCSADMLLDRRDSESDEHKKHGDGKNAHRHPHHHESSGDDDYSHQDSKDEAEEPKEQNHEACTSVDLCAIAQTGAINFNMFGCTNQNAKRVASTLRRDDPECRKQSCQVMQTALIGNLNLFGCT</sequence>
<name>A0A177T7U6_9BASI</name>
<evidence type="ECO:0000313" key="4">
    <source>
        <dbReference type="Proteomes" id="UP000077521"/>
    </source>
</evidence>
<feature type="compositionally biased region" description="Basic and acidic residues" evidence="1">
    <location>
        <begin position="91"/>
        <end position="104"/>
    </location>
</feature>
<evidence type="ECO:0000256" key="1">
    <source>
        <dbReference type="SAM" id="MobiDB-lite"/>
    </source>
</evidence>
<comment type="caution">
    <text evidence="3">The sequence shown here is derived from an EMBL/GenBank/DDBJ whole genome shotgun (WGS) entry which is preliminary data.</text>
</comment>
<evidence type="ECO:0000256" key="2">
    <source>
        <dbReference type="SAM" id="SignalP"/>
    </source>
</evidence>
<organism evidence="3 4">
    <name type="scientific">Tilletia indica</name>
    <dbReference type="NCBI Taxonomy" id="43049"/>
    <lineage>
        <taxon>Eukaryota</taxon>
        <taxon>Fungi</taxon>
        <taxon>Dikarya</taxon>
        <taxon>Basidiomycota</taxon>
        <taxon>Ustilaginomycotina</taxon>
        <taxon>Exobasidiomycetes</taxon>
        <taxon>Tilletiales</taxon>
        <taxon>Tilletiaceae</taxon>
        <taxon>Tilletia</taxon>
    </lineage>
</organism>
<keyword evidence="4" id="KW-1185">Reference proteome</keyword>
<feature type="region of interest" description="Disordered" evidence="1">
    <location>
        <begin position="91"/>
        <end position="136"/>
    </location>
</feature>
<accession>A0A177T7U6</accession>